<dbReference type="SMART" id="SM00184">
    <property type="entry name" value="RING"/>
    <property type="match status" value="1"/>
</dbReference>
<reference evidence="7" key="1">
    <citation type="submission" date="2014-11" db="EMBL/GenBank/DDBJ databases">
        <authorList>
            <person name="Otto D Thomas"/>
            <person name="Naeem Raeece"/>
        </authorList>
    </citation>
    <scope>NUCLEOTIDE SEQUENCE</scope>
</reference>
<evidence type="ECO:0000259" key="6">
    <source>
        <dbReference type="PROSITE" id="PS50089"/>
    </source>
</evidence>
<dbReference type="PROSITE" id="PS50089">
    <property type="entry name" value="ZF_RING_2"/>
    <property type="match status" value="1"/>
</dbReference>
<keyword evidence="2 4" id="KW-0863">Zinc-finger</keyword>
<dbReference type="Pfam" id="PF13639">
    <property type="entry name" value="zf-RING_2"/>
    <property type="match status" value="1"/>
</dbReference>
<dbReference type="InterPro" id="IPR001841">
    <property type="entry name" value="Znf_RING"/>
</dbReference>
<keyword evidence="1" id="KW-0479">Metal-binding</keyword>
<feature type="compositionally biased region" description="Pro residues" evidence="5">
    <location>
        <begin position="88"/>
        <end position="101"/>
    </location>
</feature>
<proteinExistence type="predicted"/>
<sequence length="697" mass="77078">MEIYPRPPPPPSHLLTLQVPPEWTEMHQMEYLLSVWRQRQAQREARGGTGVGGGRPHVGFFEALAEGVTPPPRGTPPPPFETFVPPAPPPIQTPLPVPRPAIQPGQRPQGPALVRIARILRLRPKPNRNVTQQQQPEDPPPADPQLARVHRALRAAKAKIRPRQTRPAPPSTPRPKARLPQHRPSGPPNRLGIRYLNLGTPPGPPPPLVGPLLLSIATQRNLTRGLQQGRRLPFRPPPGVPPPPIASLERAAAALRPLPKPVPKGKANPTHPVAKAKIQMMQRPETTHPVAVGPPPPPPAPKRAAKAKPLPPVAKAKIRQRIPPPEAKEAGLPPRGVLQIASPFNDQREPHVARRVYQLSRKEMTHQEIQRRGIIAMSSRFKRLRTGLPLAPAPPMKLNRGPHLTPSRHPRHPIPDQLTTRLGDWARSHAVLPNGLRVLLVISPSGAFALWVGKERSLGSNYPPWLMGLFDERLPLVKKLKTAKRLVYRTKMKRRVHPYADPQFVSTQPEMPFREVWRGRQKPSSGSQETCNVCWDDFAASDRVLMMPCGHFWHPPCIGSWLARKSSCPACRMAFPQARTNVNVKAAAIVDCMAFTLCGVHRFGGGIPLLFWTVTGHLPDSAFVDSHDAPSASPHAQKPWECRARLSRAEGNERLLNRLVGVLGLLRPLSDDAGLPPFLLEEGEGGVRPLCAHYLMK</sequence>
<dbReference type="GO" id="GO:0008270">
    <property type="term" value="F:zinc ion binding"/>
    <property type="evidence" value="ECO:0007669"/>
    <property type="project" value="UniProtKB-KW"/>
</dbReference>
<dbReference type="SUPFAM" id="SSF57850">
    <property type="entry name" value="RING/U-box"/>
    <property type="match status" value="1"/>
</dbReference>
<dbReference type="EMBL" id="CDMZ01000640">
    <property type="protein sequence ID" value="CEM18515.1"/>
    <property type="molecule type" value="Genomic_DNA"/>
</dbReference>
<protein>
    <recommendedName>
        <fullName evidence="6">RING-type domain-containing protein</fullName>
    </recommendedName>
</protein>
<dbReference type="InterPro" id="IPR053238">
    <property type="entry name" value="RING-H2_zinc_finger"/>
</dbReference>
<name>A0A0G4FU74_9ALVE</name>
<keyword evidence="3" id="KW-0862">Zinc</keyword>
<dbReference type="Gene3D" id="3.30.40.10">
    <property type="entry name" value="Zinc/RING finger domain, C3HC4 (zinc finger)"/>
    <property type="match status" value="1"/>
</dbReference>
<dbReference type="InterPro" id="IPR013083">
    <property type="entry name" value="Znf_RING/FYVE/PHD"/>
</dbReference>
<evidence type="ECO:0000256" key="4">
    <source>
        <dbReference type="PROSITE-ProRule" id="PRU00175"/>
    </source>
</evidence>
<feature type="domain" description="RING-type" evidence="6">
    <location>
        <begin position="531"/>
        <end position="572"/>
    </location>
</feature>
<feature type="region of interest" description="Disordered" evidence="5">
    <location>
        <begin position="388"/>
        <end position="416"/>
    </location>
</feature>
<feature type="region of interest" description="Disordered" evidence="5">
    <location>
        <begin position="157"/>
        <end position="190"/>
    </location>
</feature>
<evidence type="ECO:0000256" key="1">
    <source>
        <dbReference type="ARBA" id="ARBA00022723"/>
    </source>
</evidence>
<feature type="region of interest" description="Disordered" evidence="5">
    <location>
        <begin position="88"/>
        <end position="145"/>
    </location>
</feature>
<gene>
    <name evidence="7" type="ORF">Cvel_18819</name>
</gene>
<organism evidence="7">
    <name type="scientific">Chromera velia CCMP2878</name>
    <dbReference type="NCBI Taxonomy" id="1169474"/>
    <lineage>
        <taxon>Eukaryota</taxon>
        <taxon>Sar</taxon>
        <taxon>Alveolata</taxon>
        <taxon>Colpodellida</taxon>
        <taxon>Chromeraceae</taxon>
        <taxon>Chromera</taxon>
    </lineage>
</organism>
<dbReference type="PANTHER" id="PTHR14155">
    <property type="entry name" value="RING FINGER DOMAIN-CONTAINING"/>
    <property type="match status" value="1"/>
</dbReference>
<evidence type="ECO:0000256" key="5">
    <source>
        <dbReference type="SAM" id="MobiDB-lite"/>
    </source>
</evidence>
<dbReference type="AlphaFoldDB" id="A0A0G4FU74"/>
<accession>A0A0G4FU74</accession>
<evidence type="ECO:0000256" key="3">
    <source>
        <dbReference type="ARBA" id="ARBA00022833"/>
    </source>
</evidence>
<evidence type="ECO:0000313" key="7">
    <source>
        <dbReference type="EMBL" id="CEM18515.1"/>
    </source>
</evidence>
<dbReference type="VEuPathDB" id="CryptoDB:Cvel_18819"/>
<dbReference type="PANTHER" id="PTHR14155:SF627">
    <property type="entry name" value="OS06G0192800 PROTEIN"/>
    <property type="match status" value="1"/>
</dbReference>
<evidence type="ECO:0000256" key="2">
    <source>
        <dbReference type="ARBA" id="ARBA00022771"/>
    </source>
</evidence>